<feature type="region of interest" description="Disordered" evidence="1">
    <location>
        <begin position="65"/>
        <end position="99"/>
    </location>
</feature>
<organism evidence="2 3">
    <name type="scientific">Hypsibius exemplaris</name>
    <name type="common">Freshwater tardigrade</name>
    <dbReference type="NCBI Taxonomy" id="2072580"/>
    <lineage>
        <taxon>Eukaryota</taxon>
        <taxon>Metazoa</taxon>
        <taxon>Ecdysozoa</taxon>
        <taxon>Tardigrada</taxon>
        <taxon>Eutardigrada</taxon>
        <taxon>Parachela</taxon>
        <taxon>Hypsibioidea</taxon>
        <taxon>Hypsibiidae</taxon>
        <taxon>Hypsibius</taxon>
    </lineage>
</organism>
<dbReference type="AlphaFoldDB" id="A0A1W0WR23"/>
<evidence type="ECO:0000256" key="1">
    <source>
        <dbReference type="SAM" id="MobiDB-lite"/>
    </source>
</evidence>
<proteinExistence type="predicted"/>
<feature type="compositionally biased region" description="Acidic residues" evidence="1">
    <location>
        <begin position="88"/>
        <end position="99"/>
    </location>
</feature>
<reference evidence="3" key="1">
    <citation type="submission" date="2017-01" db="EMBL/GenBank/DDBJ databases">
        <title>Comparative genomics of anhydrobiosis in the tardigrade Hypsibius dujardini.</title>
        <authorList>
            <person name="Yoshida Y."/>
            <person name="Koutsovoulos G."/>
            <person name="Laetsch D."/>
            <person name="Stevens L."/>
            <person name="Kumar S."/>
            <person name="Horikawa D."/>
            <person name="Ishino K."/>
            <person name="Komine S."/>
            <person name="Tomita M."/>
            <person name="Blaxter M."/>
            <person name="Arakawa K."/>
        </authorList>
    </citation>
    <scope>NUCLEOTIDE SEQUENCE [LARGE SCALE GENOMIC DNA]</scope>
    <source>
        <strain evidence="3">Z151</strain>
    </source>
</reference>
<name>A0A1W0WR23_HYPEX</name>
<evidence type="ECO:0008006" key="4">
    <source>
        <dbReference type="Google" id="ProtNLM"/>
    </source>
</evidence>
<evidence type="ECO:0000313" key="2">
    <source>
        <dbReference type="EMBL" id="OQV17658.1"/>
    </source>
</evidence>
<sequence length="99" mass="10671">MYTKQDLERLTDGQLAGILEAVHQSTLGEKPDMMARILHYLASLPINHDGRIVLAAAVKRALLSASAHTAGASSTPKSDQQEPSPNYSDDDDSPLDVEN</sequence>
<accession>A0A1W0WR23</accession>
<comment type="caution">
    <text evidence="2">The sequence shown here is derived from an EMBL/GenBank/DDBJ whole genome shotgun (WGS) entry which is preliminary data.</text>
</comment>
<feature type="compositionally biased region" description="Low complexity" evidence="1">
    <location>
        <begin position="65"/>
        <end position="75"/>
    </location>
</feature>
<dbReference type="EMBL" id="MTYJ01000058">
    <property type="protein sequence ID" value="OQV17658.1"/>
    <property type="molecule type" value="Genomic_DNA"/>
</dbReference>
<protein>
    <recommendedName>
        <fullName evidence="4">SAP domain-containing protein</fullName>
    </recommendedName>
</protein>
<evidence type="ECO:0000313" key="3">
    <source>
        <dbReference type="Proteomes" id="UP000192578"/>
    </source>
</evidence>
<dbReference type="Proteomes" id="UP000192578">
    <property type="component" value="Unassembled WGS sequence"/>
</dbReference>
<gene>
    <name evidence="2" type="ORF">BV898_08282</name>
</gene>
<keyword evidence="3" id="KW-1185">Reference proteome</keyword>